<organism evidence="1 2">
    <name type="scientific">Kaistia soli DSM 19436</name>
    <dbReference type="NCBI Taxonomy" id="1122133"/>
    <lineage>
        <taxon>Bacteria</taxon>
        <taxon>Pseudomonadati</taxon>
        <taxon>Pseudomonadota</taxon>
        <taxon>Alphaproteobacteria</taxon>
        <taxon>Hyphomicrobiales</taxon>
        <taxon>Kaistiaceae</taxon>
        <taxon>Kaistia</taxon>
    </lineage>
</organism>
<dbReference type="OrthoDB" id="8477651at2"/>
<name>A0A1M4XM02_9HYPH</name>
<protein>
    <recommendedName>
        <fullName evidence="3">Succinylarginine dihydrolase</fullName>
    </recommendedName>
</protein>
<reference evidence="1 2" key="1">
    <citation type="submission" date="2016-11" db="EMBL/GenBank/DDBJ databases">
        <authorList>
            <person name="Jaros S."/>
            <person name="Januszkiewicz K."/>
            <person name="Wedrychowicz H."/>
        </authorList>
    </citation>
    <scope>NUCLEOTIDE SEQUENCE [LARGE SCALE GENOMIC DNA]</scope>
    <source>
        <strain evidence="1 2">DSM 19436</strain>
    </source>
</reference>
<proteinExistence type="predicted"/>
<dbReference type="RefSeq" id="WP_073051864.1">
    <property type="nucleotide sequence ID" value="NZ_FQUP01000001.1"/>
</dbReference>
<dbReference type="Proteomes" id="UP000184485">
    <property type="component" value="Unassembled WGS sequence"/>
</dbReference>
<dbReference type="InterPro" id="IPR014989">
    <property type="entry name" value="DUF1839"/>
</dbReference>
<gene>
    <name evidence="1" type="ORF">SAMN02745157_1288</name>
</gene>
<dbReference type="STRING" id="1122133.SAMN02745157_1288"/>
<evidence type="ECO:0000313" key="2">
    <source>
        <dbReference type="Proteomes" id="UP000184485"/>
    </source>
</evidence>
<dbReference type="Pfam" id="PF08893">
    <property type="entry name" value="DUF1839"/>
    <property type="match status" value="1"/>
</dbReference>
<dbReference type="AlphaFoldDB" id="A0A1M4XM02"/>
<dbReference type="EMBL" id="FQUP01000001">
    <property type="protein sequence ID" value="SHE94499.1"/>
    <property type="molecule type" value="Genomic_DNA"/>
</dbReference>
<evidence type="ECO:0008006" key="3">
    <source>
        <dbReference type="Google" id="ProtNLM"/>
    </source>
</evidence>
<evidence type="ECO:0000313" key="1">
    <source>
        <dbReference type="EMBL" id="SHE94499.1"/>
    </source>
</evidence>
<keyword evidence="2" id="KW-1185">Reference proteome</keyword>
<accession>A0A1M4XM02</accession>
<sequence>MADLKALDPASHRPHALHDGARHWPETNCYVDLFIELVGALGFEVEAMFGFTVTQDFEGDQFSFFKVPVDDLEVLYGLRVQELAIFDRLEGHVVEQLGRGRVILVEVDGYFLPDTGGVSYRVQHTKTTVGITHLDVAARRMRYFHNGSFFALEGADYDGIFGPGGSAKNADALFPYVEFVKLPAEDAPRIDTLAVAKRLLTRHLARRPAANPIRAYGDALAAHLADLGTRAPDYFHVYAFNTLRQLGANFELLASHLAWLTGHGEAGLARAEAAALDIAASAKVMQFKLARAMARSRYDGLDGLIEPMAAAYDIAIGELVARYAEPSAARQAA</sequence>